<name>A0A815YJU7_9BILA</name>
<dbReference type="EMBL" id="CAJNOI010000501">
    <property type="protein sequence ID" value="CAF1294845.1"/>
    <property type="molecule type" value="Genomic_DNA"/>
</dbReference>
<keyword evidence="4" id="KW-0245">EGF-like domain</keyword>
<dbReference type="PANTHER" id="PTHR10680">
    <property type="entry name" value="PEPTIDYL-GLYCINE ALPHA-AMIDATING MONOOXYGENASE"/>
    <property type="match status" value="1"/>
</dbReference>
<sequence length="397" mass="44309">MIWSNRDNYVGHWIDSKMHGLGTMRYADRRIYTGGWLNGRKSGPGIMSWPKGEKCDADWIDDKAVCDAICFPQCSNGGKCTGPNSCTCTSLWTGPRCETPSKFNKWKQNAIIVAGGYGGGQKLNQLHYPIGIFIDEKKTIFIADWMNHRIVEWKYNATEGQIIAGGNKEGNRMDQLNEPTDVIVDQQNHSIIIADRGNGRVIQWLNQNQQILIENIHCFGLAINKNGFLYVSNHKKNEVRRWKMGEYNNEGIVVAGGNGKGNQLNQLNLPTFIFVDEDQSVYVTDLSNHRVMKWRKDAKEGTIVAGGNGRGGNLNQLSEPAGVIVDDLGQIYVADVGNHRVMRWCEGKKEGEIVVGGNGEGNQSNQLNNPMGLSFDDEGNLYVADYGHRIAKFEIIL</sequence>
<feature type="disulfide bond" evidence="4">
    <location>
        <begin position="88"/>
        <end position="97"/>
    </location>
</feature>
<keyword evidence="4" id="KW-1015">Disulfide bond</keyword>
<protein>
    <recommendedName>
        <fullName evidence="6">EGF-like domain-containing protein</fullName>
    </recommendedName>
</protein>
<reference evidence="8" key="1">
    <citation type="submission" date="2021-02" db="EMBL/GenBank/DDBJ databases">
        <authorList>
            <person name="Nowell W R."/>
        </authorList>
    </citation>
    <scope>NUCLEOTIDE SEQUENCE</scope>
</reference>
<dbReference type="CDD" id="cd00054">
    <property type="entry name" value="EGF_CA"/>
    <property type="match status" value="1"/>
</dbReference>
<keyword evidence="9" id="KW-1185">Reference proteome</keyword>
<accession>A0A815YJU7</accession>
<evidence type="ECO:0000313" key="7">
    <source>
        <dbReference type="EMBL" id="CAF1294845.1"/>
    </source>
</evidence>
<feature type="repeat" description="NHL" evidence="5">
    <location>
        <begin position="310"/>
        <end position="341"/>
    </location>
</feature>
<dbReference type="SMART" id="SM00698">
    <property type="entry name" value="MORN"/>
    <property type="match status" value="2"/>
</dbReference>
<dbReference type="InterPro" id="IPR003409">
    <property type="entry name" value="MORN"/>
</dbReference>
<organism evidence="8 9">
    <name type="scientific">Adineta steineri</name>
    <dbReference type="NCBI Taxonomy" id="433720"/>
    <lineage>
        <taxon>Eukaryota</taxon>
        <taxon>Metazoa</taxon>
        <taxon>Spiralia</taxon>
        <taxon>Gnathifera</taxon>
        <taxon>Rotifera</taxon>
        <taxon>Eurotatoria</taxon>
        <taxon>Bdelloidea</taxon>
        <taxon>Adinetida</taxon>
        <taxon>Adinetidae</taxon>
        <taxon>Adineta</taxon>
    </lineage>
</organism>
<dbReference type="PROSITE" id="PS51125">
    <property type="entry name" value="NHL"/>
    <property type="match status" value="1"/>
</dbReference>
<dbReference type="InterPro" id="IPR000742">
    <property type="entry name" value="EGF"/>
</dbReference>
<evidence type="ECO:0000256" key="3">
    <source>
        <dbReference type="ARBA" id="ARBA00023180"/>
    </source>
</evidence>
<dbReference type="PANTHER" id="PTHR10680:SF14">
    <property type="entry name" value="PEPTIDYL-GLYCINE ALPHA-AMIDATING MONOOXYGENASE"/>
    <property type="match status" value="1"/>
</dbReference>
<dbReference type="Gene3D" id="2.20.110.10">
    <property type="entry name" value="Histone H3 K4-specific methyltransferase SET7/9 N-terminal domain"/>
    <property type="match status" value="1"/>
</dbReference>
<proteinExistence type="predicted"/>
<feature type="disulfide bond" evidence="4">
    <location>
        <begin position="70"/>
        <end position="80"/>
    </location>
</feature>
<keyword evidence="1" id="KW-0732">Signal</keyword>
<evidence type="ECO:0000313" key="9">
    <source>
        <dbReference type="Proteomes" id="UP000663832"/>
    </source>
</evidence>
<dbReference type="Gene3D" id="2.10.25.10">
    <property type="entry name" value="Laminin"/>
    <property type="match status" value="1"/>
</dbReference>
<evidence type="ECO:0000259" key="6">
    <source>
        <dbReference type="PROSITE" id="PS50026"/>
    </source>
</evidence>
<dbReference type="AlphaFoldDB" id="A0A815YJU7"/>
<evidence type="ECO:0000313" key="8">
    <source>
        <dbReference type="EMBL" id="CAF1571483.1"/>
    </source>
</evidence>
<dbReference type="Pfam" id="PF01436">
    <property type="entry name" value="NHL"/>
    <property type="match status" value="1"/>
</dbReference>
<dbReference type="Gene3D" id="2.120.10.30">
    <property type="entry name" value="TolB, C-terminal domain"/>
    <property type="match status" value="2"/>
</dbReference>
<dbReference type="SUPFAM" id="SSF101898">
    <property type="entry name" value="NHL repeat"/>
    <property type="match status" value="1"/>
</dbReference>
<dbReference type="GO" id="GO:0005576">
    <property type="term" value="C:extracellular region"/>
    <property type="evidence" value="ECO:0007669"/>
    <property type="project" value="TreeGrafter"/>
</dbReference>
<gene>
    <name evidence="7" type="ORF">BJG266_LOCUS31950</name>
    <name evidence="8" type="ORF">QVE165_LOCUS48886</name>
</gene>
<dbReference type="Proteomes" id="UP000663877">
    <property type="component" value="Unassembled WGS sequence"/>
</dbReference>
<dbReference type="Pfam" id="PF02493">
    <property type="entry name" value="MORN"/>
    <property type="match status" value="2"/>
</dbReference>
<keyword evidence="2" id="KW-0677">Repeat</keyword>
<comment type="caution">
    <text evidence="4">Lacks conserved residue(s) required for the propagation of feature annotation.</text>
</comment>
<dbReference type="OrthoDB" id="342730at2759"/>
<keyword evidence="3" id="KW-0325">Glycoprotein</keyword>
<dbReference type="SUPFAM" id="SSF82185">
    <property type="entry name" value="Histone H3 K4-specific methyltransferase SET7/9 N-terminal domain"/>
    <property type="match status" value="1"/>
</dbReference>
<comment type="caution">
    <text evidence="8">The sequence shown here is derived from an EMBL/GenBank/DDBJ whole genome shotgun (WGS) entry which is preliminary data.</text>
</comment>
<dbReference type="CDD" id="cd05819">
    <property type="entry name" value="NHL"/>
    <property type="match status" value="1"/>
</dbReference>
<evidence type="ECO:0000256" key="4">
    <source>
        <dbReference type="PROSITE-ProRule" id="PRU00076"/>
    </source>
</evidence>
<dbReference type="InterPro" id="IPR011042">
    <property type="entry name" value="6-blade_b-propeller_TolB-like"/>
</dbReference>
<evidence type="ECO:0000256" key="1">
    <source>
        <dbReference type="ARBA" id="ARBA00022729"/>
    </source>
</evidence>
<evidence type="ECO:0000256" key="5">
    <source>
        <dbReference type="PROSITE-ProRule" id="PRU00504"/>
    </source>
</evidence>
<dbReference type="EMBL" id="CAJNOM010000850">
    <property type="protein sequence ID" value="CAF1571483.1"/>
    <property type="molecule type" value="Genomic_DNA"/>
</dbReference>
<dbReference type="PROSITE" id="PS50026">
    <property type="entry name" value="EGF_3"/>
    <property type="match status" value="1"/>
</dbReference>
<dbReference type="PROSITE" id="PS00022">
    <property type="entry name" value="EGF_1"/>
    <property type="match status" value="1"/>
</dbReference>
<feature type="domain" description="EGF-like" evidence="6">
    <location>
        <begin position="67"/>
        <end position="98"/>
    </location>
</feature>
<dbReference type="InterPro" id="IPR001258">
    <property type="entry name" value="NHL_repeat"/>
</dbReference>
<dbReference type="Proteomes" id="UP000663832">
    <property type="component" value="Unassembled WGS sequence"/>
</dbReference>
<evidence type="ECO:0000256" key="2">
    <source>
        <dbReference type="ARBA" id="ARBA00022737"/>
    </source>
</evidence>